<evidence type="ECO:0000313" key="3">
    <source>
        <dbReference type="Proteomes" id="UP000029843"/>
    </source>
</evidence>
<dbReference type="InterPro" id="IPR002731">
    <property type="entry name" value="ATPase_BadF"/>
</dbReference>
<sequence>MLTSSDKSNKLFLGIDGGGSKCKAIIMNKDNEILGTGISGPGNPLHGFEQATNSITESAKSALEDAGLDNIELNELVAGVGLAGVNIPVLFDQMVSWQHPFKQMHLATDLLIACLGAHDGKDGAVIISGTGSCGFTCVDEQHTIVGAHGFPHGDKGSGAWFGLQGVKQVLLSLDGLVQPTSMSAVLLNKLNCKDDTDLVEAVASQKATFYAQQANLVFDAAEAGDKVALAIVTEGAEYINNIARTLLVQKPPRMSMLGGLTPRLKFWLADDINDLLSTPLNAPEVGSVIFARQQQAKQQVE</sequence>
<reference evidence="2 3" key="1">
    <citation type="submission" date="2014-08" db="EMBL/GenBank/DDBJ databases">
        <title>Genomic and Phenotypic Diversity of Colwellia psychrerythraea strains from Disparate Marine Basins.</title>
        <authorList>
            <person name="Techtmann S.M."/>
            <person name="Stelling S.C."/>
            <person name="Utturkar S.M."/>
            <person name="Alshibli N."/>
            <person name="Harris A."/>
            <person name="Brown S.D."/>
            <person name="Hazen T.C."/>
        </authorList>
    </citation>
    <scope>NUCLEOTIDE SEQUENCE [LARGE SCALE GENOMIC DNA]</scope>
    <source>
        <strain evidence="2 3">ND2E</strain>
    </source>
</reference>
<dbReference type="NCBIfam" id="NF046058">
    <property type="entry name" value="NagK_SO3507"/>
    <property type="match status" value="1"/>
</dbReference>
<protein>
    <submittedName>
        <fullName evidence="2">ATPase BadF/BadG/BcrA/BcrD type</fullName>
    </submittedName>
</protein>
<dbReference type="PANTHER" id="PTHR43190">
    <property type="entry name" value="N-ACETYL-D-GLUCOSAMINE KINASE"/>
    <property type="match status" value="1"/>
</dbReference>
<gene>
    <name evidence="2" type="ORF">ND2E_0501</name>
</gene>
<evidence type="ECO:0000313" key="2">
    <source>
        <dbReference type="EMBL" id="KGJ87094.1"/>
    </source>
</evidence>
<name>A0A099K8N9_COLPS</name>
<dbReference type="PATRIC" id="fig|28229.4.peg.3985"/>
<feature type="domain" description="ATPase BadF/BadG/BcrA/BcrD type" evidence="1">
    <location>
        <begin position="13"/>
        <end position="261"/>
    </location>
</feature>
<dbReference type="OrthoDB" id="9816014at2"/>
<organism evidence="2 3">
    <name type="scientific">Colwellia psychrerythraea</name>
    <name type="common">Vibrio psychroerythus</name>
    <dbReference type="NCBI Taxonomy" id="28229"/>
    <lineage>
        <taxon>Bacteria</taxon>
        <taxon>Pseudomonadati</taxon>
        <taxon>Pseudomonadota</taxon>
        <taxon>Gammaproteobacteria</taxon>
        <taxon>Alteromonadales</taxon>
        <taxon>Colwelliaceae</taxon>
        <taxon>Colwellia</taxon>
    </lineage>
</organism>
<dbReference type="Gene3D" id="3.30.420.40">
    <property type="match status" value="2"/>
</dbReference>
<comment type="caution">
    <text evidence="2">The sequence shown here is derived from an EMBL/GenBank/DDBJ whole genome shotgun (WGS) entry which is preliminary data.</text>
</comment>
<dbReference type="EMBL" id="JQED01000055">
    <property type="protein sequence ID" value="KGJ87094.1"/>
    <property type="molecule type" value="Genomic_DNA"/>
</dbReference>
<dbReference type="AlphaFoldDB" id="A0A099K8N9"/>
<dbReference type="CDD" id="cd24082">
    <property type="entry name" value="ASKHA_NBD_GspK-like"/>
    <property type="match status" value="1"/>
</dbReference>
<dbReference type="Proteomes" id="UP000029843">
    <property type="component" value="Unassembled WGS sequence"/>
</dbReference>
<dbReference type="InterPro" id="IPR052519">
    <property type="entry name" value="Euk-type_GlcNAc_Kinase"/>
</dbReference>
<dbReference type="InterPro" id="IPR043129">
    <property type="entry name" value="ATPase_NBD"/>
</dbReference>
<evidence type="ECO:0000259" key="1">
    <source>
        <dbReference type="Pfam" id="PF01869"/>
    </source>
</evidence>
<dbReference type="PANTHER" id="PTHR43190:SF3">
    <property type="entry name" value="N-ACETYL-D-GLUCOSAMINE KINASE"/>
    <property type="match status" value="1"/>
</dbReference>
<dbReference type="SUPFAM" id="SSF53067">
    <property type="entry name" value="Actin-like ATPase domain"/>
    <property type="match status" value="2"/>
</dbReference>
<accession>A0A099K8N9</accession>
<dbReference type="RefSeq" id="WP_033095547.1">
    <property type="nucleotide sequence ID" value="NZ_JQED01000055.1"/>
</dbReference>
<dbReference type="Pfam" id="PF01869">
    <property type="entry name" value="BcrAD_BadFG"/>
    <property type="match status" value="1"/>
</dbReference>
<proteinExistence type="predicted"/>